<feature type="compositionally biased region" description="Basic and acidic residues" evidence="1">
    <location>
        <begin position="165"/>
        <end position="174"/>
    </location>
</feature>
<evidence type="ECO:0000313" key="2">
    <source>
        <dbReference type="EMBL" id="KAJ1125227.1"/>
    </source>
</evidence>
<proteinExistence type="predicted"/>
<accession>A0AAV7PCU4</accession>
<keyword evidence="3" id="KW-1185">Reference proteome</keyword>
<evidence type="ECO:0000313" key="3">
    <source>
        <dbReference type="Proteomes" id="UP001066276"/>
    </source>
</evidence>
<protein>
    <submittedName>
        <fullName evidence="2">Uncharacterized protein</fullName>
    </submittedName>
</protein>
<name>A0AAV7PCU4_PLEWA</name>
<comment type="caution">
    <text evidence="2">The sequence shown here is derived from an EMBL/GenBank/DDBJ whole genome shotgun (WGS) entry which is preliminary data.</text>
</comment>
<dbReference type="EMBL" id="JANPWB010000011">
    <property type="protein sequence ID" value="KAJ1125227.1"/>
    <property type="molecule type" value="Genomic_DNA"/>
</dbReference>
<sequence length="184" mass="20947">MLKDTVVLLKPDITPRAYGGELILLHGYLIGSIEYKDRHISVDESKSNDTIENQFDMCELDQFDVCELSAETISKDRSLEEVRGDATIQKVIDLISHGLSHKGQGGDPCKDYCMVKNQLASRTDDHCVWNLNRVVPYRGKVMRDAEDAEENDNSSLGKDNGSTDEFLRRSDRKTQRPVYLKDYM</sequence>
<feature type="region of interest" description="Disordered" evidence="1">
    <location>
        <begin position="145"/>
        <end position="184"/>
    </location>
</feature>
<gene>
    <name evidence="2" type="ORF">NDU88_003661</name>
</gene>
<organism evidence="2 3">
    <name type="scientific">Pleurodeles waltl</name>
    <name type="common">Iberian ribbed newt</name>
    <dbReference type="NCBI Taxonomy" id="8319"/>
    <lineage>
        <taxon>Eukaryota</taxon>
        <taxon>Metazoa</taxon>
        <taxon>Chordata</taxon>
        <taxon>Craniata</taxon>
        <taxon>Vertebrata</taxon>
        <taxon>Euteleostomi</taxon>
        <taxon>Amphibia</taxon>
        <taxon>Batrachia</taxon>
        <taxon>Caudata</taxon>
        <taxon>Salamandroidea</taxon>
        <taxon>Salamandridae</taxon>
        <taxon>Pleurodelinae</taxon>
        <taxon>Pleurodeles</taxon>
    </lineage>
</organism>
<dbReference type="AlphaFoldDB" id="A0AAV7PCU4"/>
<reference evidence="2" key="1">
    <citation type="journal article" date="2022" name="bioRxiv">
        <title>Sequencing and chromosome-scale assembly of the giantPleurodeles waltlgenome.</title>
        <authorList>
            <person name="Brown T."/>
            <person name="Elewa A."/>
            <person name="Iarovenko S."/>
            <person name="Subramanian E."/>
            <person name="Araus A.J."/>
            <person name="Petzold A."/>
            <person name="Susuki M."/>
            <person name="Suzuki K.-i.T."/>
            <person name="Hayashi T."/>
            <person name="Toyoda A."/>
            <person name="Oliveira C."/>
            <person name="Osipova E."/>
            <person name="Leigh N.D."/>
            <person name="Simon A."/>
            <person name="Yun M.H."/>
        </authorList>
    </citation>
    <scope>NUCLEOTIDE SEQUENCE</scope>
    <source>
        <strain evidence="2">20211129_DDA</strain>
        <tissue evidence="2">Liver</tissue>
    </source>
</reference>
<evidence type="ECO:0000256" key="1">
    <source>
        <dbReference type="SAM" id="MobiDB-lite"/>
    </source>
</evidence>
<dbReference type="Proteomes" id="UP001066276">
    <property type="component" value="Chromosome 7"/>
</dbReference>